<keyword evidence="5 7" id="KW-1133">Transmembrane helix</keyword>
<dbReference type="InterPro" id="IPR039421">
    <property type="entry name" value="Type_1_exporter"/>
</dbReference>
<comment type="caution">
    <text evidence="10">The sequence shown here is derived from an EMBL/GenBank/DDBJ whole genome shotgun (WGS) entry which is preliminary data.</text>
</comment>
<dbReference type="InterPro" id="IPR017871">
    <property type="entry name" value="ABC_transporter-like_CS"/>
</dbReference>
<evidence type="ECO:0000256" key="2">
    <source>
        <dbReference type="ARBA" id="ARBA00022692"/>
    </source>
</evidence>
<evidence type="ECO:0000256" key="5">
    <source>
        <dbReference type="ARBA" id="ARBA00022989"/>
    </source>
</evidence>
<dbReference type="PANTHER" id="PTHR24221">
    <property type="entry name" value="ATP-BINDING CASSETTE SUB-FAMILY B"/>
    <property type="match status" value="1"/>
</dbReference>
<dbReference type="PROSITE" id="PS50929">
    <property type="entry name" value="ABC_TM1F"/>
    <property type="match status" value="1"/>
</dbReference>
<dbReference type="GO" id="GO:0140359">
    <property type="term" value="F:ABC-type transporter activity"/>
    <property type="evidence" value="ECO:0007669"/>
    <property type="project" value="InterPro"/>
</dbReference>
<evidence type="ECO:0000256" key="7">
    <source>
        <dbReference type="SAM" id="Phobius"/>
    </source>
</evidence>
<evidence type="ECO:0000256" key="3">
    <source>
        <dbReference type="ARBA" id="ARBA00022741"/>
    </source>
</evidence>
<accession>A0A931CI91</accession>
<dbReference type="InterPro" id="IPR027417">
    <property type="entry name" value="P-loop_NTPase"/>
</dbReference>
<dbReference type="PROSITE" id="PS00211">
    <property type="entry name" value="ABC_TRANSPORTER_1"/>
    <property type="match status" value="1"/>
</dbReference>
<evidence type="ECO:0000259" key="8">
    <source>
        <dbReference type="PROSITE" id="PS50893"/>
    </source>
</evidence>
<dbReference type="Pfam" id="PF00664">
    <property type="entry name" value="ABC_membrane"/>
    <property type="match status" value="1"/>
</dbReference>
<evidence type="ECO:0000313" key="11">
    <source>
        <dbReference type="Proteomes" id="UP000598146"/>
    </source>
</evidence>
<feature type="domain" description="ABC transporter" evidence="8">
    <location>
        <begin position="327"/>
        <end position="567"/>
    </location>
</feature>
<feature type="transmembrane region" description="Helical" evidence="7">
    <location>
        <begin position="135"/>
        <end position="153"/>
    </location>
</feature>
<evidence type="ECO:0000256" key="4">
    <source>
        <dbReference type="ARBA" id="ARBA00022840"/>
    </source>
</evidence>
<evidence type="ECO:0000256" key="6">
    <source>
        <dbReference type="ARBA" id="ARBA00023136"/>
    </source>
</evidence>
<protein>
    <submittedName>
        <fullName evidence="10">ABC transporter ATP-binding protein</fullName>
    </submittedName>
</protein>
<keyword evidence="2 7" id="KW-0812">Transmembrane</keyword>
<dbReference type="SUPFAM" id="SSF90123">
    <property type="entry name" value="ABC transporter transmembrane region"/>
    <property type="match status" value="1"/>
</dbReference>
<evidence type="ECO:0000256" key="1">
    <source>
        <dbReference type="ARBA" id="ARBA00004651"/>
    </source>
</evidence>
<dbReference type="SUPFAM" id="SSF52540">
    <property type="entry name" value="P-loop containing nucleoside triphosphate hydrolases"/>
    <property type="match status" value="1"/>
</dbReference>
<keyword evidence="6 7" id="KW-0472">Membrane</keyword>
<dbReference type="Pfam" id="PF00005">
    <property type="entry name" value="ABC_tran"/>
    <property type="match status" value="1"/>
</dbReference>
<organism evidence="10 11">
    <name type="scientific">Actinoplanes aureus</name>
    <dbReference type="NCBI Taxonomy" id="2792083"/>
    <lineage>
        <taxon>Bacteria</taxon>
        <taxon>Bacillati</taxon>
        <taxon>Actinomycetota</taxon>
        <taxon>Actinomycetes</taxon>
        <taxon>Micromonosporales</taxon>
        <taxon>Micromonosporaceae</taxon>
        <taxon>Actinoplanes</taxon>
    </lineage>
</organism>
<comment type="subcellular location">
    <subcellularLocation>
        <location evidence="1">Cell membrane</location>
        <topology evidence="1">Multi-pass membrane protein</topology>
    </subcellularLocation>
</comment>
<keyword evidence="4 10" id="KW-0067">ATP-binding</keyword>
<dbReference type="Gene3D" id="3.40.50.300">
    <property type="entry name" value="P-loop containing nucleotide triphosphate hydrolases"/>
    <property type="match status" value="1"/>
</dbReference>
<feature type="transmembrane region" description="Helical" evidence="7">
    <location>
        <begin position="219"/>
        <end position="237"/>
    </location>
</feature>
<feature type="transmembrane region" description="Helical" evidence="7">
    <location>
        <begin position="243"/>
        <end position="262"/>
    </location>
</feature>
<dbReference type="InterPro" id="IPR036640">
    <property type="entry name" value="ABC1_TM_sf"/>
</dbReference>
<dbReference type="EMBL" id="JADQTO010000022">
    <property type="protein sequence ID" value="MBG0566658.1"/>
    <property type="molecule type" value="Genomic_DNA"/>
</dbReference>
<dbReference type="Gene3D" id="1.20.1560.10">
    <property type="entry name" value="ABC transporter type 1, transmembrane domain"/>
    <property type="match status" value="1"/>
</dbReference>
<dbReference type="GO" id="GO:0005524">
    <property type="term" value="F:ATP binding"/>
    <property type="evidence" value="ECO:0007669"/>
    <property type="project" value="UniProtKB-KW"/>
</dbReference>
<name>A0A931CI91_9ACTN</name>
<dbReference type="GO" id="GO:0005886">
    <property type="term" value="C:plasma membrane"/>
    <property type="evidence" value="ECO:0007669"/>
    <property type="project" value="UniProtKB-SubCell"/>
</dbReference>
<evidence type="ECO:0000313" key="10">
    <source>
        <dbReference type="EMBL" id="MBG0566658.1"/>
    </source>
</evidence>
<dbReference type="InterPro" id="IPR003593">
    <property type="entry name" value="AAA+_ATPase"/>
</dbReference>
<dbReference type="Proteomes" id="UP000598146">
    <property type="component" value="Unassembled WGS sequence"/>
</dbReference>
<keyword evidence="11" id="KW-1185">Reference proteome</keyword>
<proteinExistence type="predicted"/>
<dbReference type="PROSITE" id="PS50893">
    <property type="entry name" value="ABC_TRANSPORTER_2"/>
    <property type="match status" value="1"/>
</dbReference>
<gene>
    <name evidence="10" type="ORF">I4J89_34950</name>
</gene>
<dbReference type="AlphaFoldDB" id="A0A931CI91"/>
<evidence type="ECO:0000259" key="9">
    <source>
        <dbReference type="PROSITE" id="PS50929"/>
    </source>
</evidence>
<reference evidence="10" key="1">
    <citation type="submission" date="2020-11" db="EMBL/GenBank/DDBJ databases">
        <title>Isolation and identification of active actinomycetes.</title>
        <authorList>
            <person name="Sun X."/>
        </authorList>
    </citation>
    <scope>NUCLEOTIDE SEQUENCE</scope>
    <source>
        <strain evidence="10">NEAU-A11</strain>
    </source>
</reference>
<dbReference type="InterPro" id="IPR003439">
    <property type="entry name" value="ABC_transporter-like_ATP-bd"/>
</dbReference>
<keyword evidence="3" id="KW-0547">Nucleotide-binding</keyword>
<feature type="domain" description="ABC transmembrane type-1" evidence="9">
    <location>
        <begin position="1"/>
        <end position="278"/>
    </location>
</feature>
<dbReference type="SMART" id="SM00382">
    <property type="entry name" value="AAA"/>
    <property type="match status" value="1"/>
</dbReference>
<dbReference type="GO" id="GO:0034040">
    <property type="term" value="F:ATPase-coupled lipid transmembrane transporter activity"/>
    <property type="evidence" value="ECO:0007669"/>
    <property type="project" value="TreeGrafter"/>
</dbReference>
<dbReference type="GO" id="GO:0016887">
    <property type="term" value="F:ATP hydrolysis activity"/>
    <property type="evidence" value="ECO:0007669"/>
    <property type="project" value="InterPro"/>
</dbReference>
<dbReference type="InterPro" id="IPR011527">
    <property type="entry name" value="ABC1_TM_dom"/>
</dbReference>
<sequence length="578" mass="60576">MNIAVVLPAVLLGRAVDTVLAYARGATPFAEVTRAVLLLVAGTLATEVPRIGKRYWLGVAKARIQATLRADAVRGVLGWPAERLHRTSVGDVMTRVIGDVDVIGTGVGEIIVETWDTVLFSLAFVTAMLLYDPTLSLWALAPVPIALVLAKLIGARVARRTLRARQADTAVTQLVQEGLTAARLLTVYGRRAAYSERVAELARARAGAELAAARLDTGLAPVYGTLVTAGIVPMVWIGGERVAAGSLTVGGFVAFLQLFVRFTGRAHRIPLMVNRVQAAAAAFSRIDPLLAAAAAPAGPASRWRRNHIDAPAVEPPVERIAAGPASVCLERVRFSYPGSAGVALADITLDIEPGSVVGITGPVGSGKSALARLIVGLHAPGRGRVRVDGQDPHTWTAAQRAGVGYVPQDYPAFSATVAENILLRGSASALGVDTAVAVSDLSVDVADMPDALSTQVGALGVRISGGQRQRIALARALAVSPRLLVLDDPFSAVDVDTEARIVAALREAVGPNAPAQHRATIVLCSTRLAAFPHADQVVVLDGGRVVEHGRHDELIAADGLYARIFHAQPHRDEPAASR</sequence>
<dbReference type="PANTHER" id="PTHR24221:SF654">
    <property type="entry name" value="ATP-BINDING CASSETTE SUB-FAMILY B MEMBER 6"/>
    <property type="match status" value="1"/>
</dbReference>